<dbReference type="Pfam" id="PF19045">
    <property type="entry name" value="Ligase_CoA_2"/>
    <property type="match status" value="1"/>
</dbReference>
<dbReference type="Gene3D" id="3.40.50.720">
    <property type="entry name" value="NAD(P)-binding Rossmann-like Domain"/>
    <property type="match status" value="1"/>
</dbReference>
<dbReference type="GO" id="GO:0046872">
    <property type="term" value="F:metal ion binding"/>
    <property type="evidence" value="ECO:0007669"/>
    <property type="project" value="InterPro"/>
</dbReference>
<dbReference type="Pfam" id="PF13607">
    <property type="entry name" value="Succ_CoA_lig"/>
    <property type="match status" value="1"/>
</dbReference>
<comment type="similarity">
    <text evidence="1">In the N-terminal section; belongs to the acetate CoA ligase alpha subunit family.</text>
</comment>
<dbReference type="GO" id="GO:0005524">
    <property type="term" value="F:ATP binding"/>
    <property type="evidence" value="ECO:0007669"/>
    <property type="project" value="UniProtKB-UniRule"/>
</dbReference>
<feature type="domain" description="ATP-grasp" evidence="3">
    <location>
        <begin position="501"/>
        <end position="537"/>
    </location>
</feature>
<dbReference type="PROSITE" id="PS50975">
    <property type="entry name" value="ATP_GRASP"/>
    <property type="match status" value="1"/>
</dbReference>
<dbReference type="InterPro" id="IPR036291">
    <property type="entry name" value="NAD(P)-bd_dom_sf"/>
</dbReference>
<dbReference type="InterPro" id="IPR016102">
    <property type="entry name" value="Succinyl-CoA_synth-like"/>
</dbReference>
<dbReference type="SUPFAM" id="SSF52210">
    <property type="entry name" value="Succinyl-CoA synthetase domains"/>
    <property type="match status" value="2"/>
</dbReference>
<protein>
    <recommendedName>
        <fullName evidence="3">ATP-grasp domain-containing protein</fullName>
    </recommendedName>
</protein>
<dbReference type="InterPro" id="IPR043938">
    <property type="entry name" value="Ligase_CoA_dom"/>
</dbReference>
<dbReference type="Gene3D" id="3.30.470.20">
    <property type="entry name" value="ATP-grasp fold, B domain"/>
    <property type="match status" value="1"/>
</dbReference>
<dbReference type="GO" id="GO:0043758">
    <property type="term" value="F:acetate-CoA ligase (ADP-forming) activity"/>
    <property type="evidence" value="ECO:0007669"/>
    <property type="project" value="InterPro"/>
</dbReference>
<gene>
    <name evidence="4" type="ORF">CEY11_12345</name>
</gene>
<dbReference type="RefSeq" id="WP_088603715.1">
    <property type="nucleotide sequence ID" value="NZ_NJIH01000007.1"/>
</dbReference>
<dbReference type="EMBL" id="NJIH01000007">
    <property type="protein sequence ID" value="OWT58984.1"/>
    <property type="molecule type" value="Genomic_DNA"/>
</dbReference>
<evidence type="ECO:0000256" key="2">
    <source>
        <dbReference type="PROSITE-ProRule" id="PRU00409"/>
    </source>
</evidence>
<keyword evidence="2" id="KW-0067">ATP-binding</keyword>
<dbReference type="SMART" id="SM00881">
    <property type="entry name" value="CoA_binding"/>
    <property type="match status" value="1"/>
</dbReference>
<organism evidence="4 5">
    <name type="scientific">Candidimonas nitroreducens</name>
    <dbReference type="NCBI Taxonomy" id="683354"/>
    <lineage>
        <taxon>Bacteria</taxon>
        <taxon>Pseudomonadati</taxon>
        <taxon>Pseudomonadota</taxon>
        <taxon>Betaproteobacteria</taxon>
        <taxon>Burkholderiales</taxon>
        <taxon>Alcaligenaceae</taxon>
        <taxon>Candidimonas</taxon>
    </lineage>
</organism>
<dbReference type="PANTHER" id="PTHR42793">
    <property type="entry name" value="COA BINDING DOMAIN CONTAINING PROTEIN"/>
    <property type="match status" value="1"/>
</dbReference>
<dbReference type="InterPro" id="IPR011761">
    <property type="entry name" value="ATP-grasp"/>
</dbReference>
<dbReference type="InterPro" id="IPR032875">
    <property type="entry name" value="Succ_CoA_lig_flav_dom"/>
</dbReference>
<dbReference type="InterPro" id="IPR003781">
    <property type="entry name" value="CoA-bd"/>
</dbReference>
<keyword evidence="2" id="KW-0547">Nucleotide-binding</keyword>
<dbReference type="SUPFAM" id="SSF51735">
    <property type="entry name" value="NAD(P)-binding Rossmann-fold domains"/>
    <property type="match status" value="1"/>
</dbReference>
<dbReference type="Gene3D" id="3.30.1490.20">
    <property type="entry name" value="ATP-grasp fold, A domain"/>
    <property type="match status" value="1"/>
</dbReference>
<dbReference type="FunFam" id="3.30.1490.20:FF:000020">
    <property type="entry name" value="Protein lysine acetyltransferase"/>
    <property type="match status" value="1"/>
</dbReference>
<dbReference type="AlphaFoldDB" id="A0A225MCI0"/>
<name>A0A225MCI0_9BURK</name>
<evidence type="ECO:0000259" key="3">
    <source>
        <dbReference type="PROSITE" id="PS50975"/>
    </source>
</evidence>
<reference evidence="5" key="1">
    <citation type="submission" date="2017-06" db="EMBL/GenBank/DDBJ databases">
        <title>Herbaspirillum phytohormonus sp. nov., isolated from the root nodule of Robinia pseudoacacia in lead-zinc mine.</title>
        <authorList>
            <person name="Fan M."/>
            <person name="Lin Y."/>
        </authorList>
    </citation>
    <scope>NUCLEOTIDE SEQUENCE [LARGE SCALE GENOMIC DNA]</scope>
    <source>
        <strain evidence="5">SC-089</strain>
    </source>
</reference>
<evidence type="ECO:0000313" key="4">
    <source>
        <dbReference type="EMBL" id="OWT58984.1"/>
    </source>
</evidence>
<proteinExistence type="inferred from homology"/>
<dbReference type="OrthoDB" id="8664175at2"/>
<dbReference type="Proteomes" id="UP000214603">
    <property type="component" value="Unassembled WGS sequence"/>
</dbReference>
<dbReference type="InterPro" id="IPR013815">
    <property type="entry name" value="ATP_grasp_subdomain_1"/>
</dbReference>
<dbReference type="SUPFAM" id="SSF56059">
    <property type="entry name" value="Glutathione synthetase ATP-binding domain-like"/>
    <property type="match status" value="1"/>
</dbReference>
<dbReference type="PANTHER" id="PTHR42793:SF4">
    <property type="entry name" value="BLL6376 PROTEIN"/>
    <property type="match status" value="1"/>
</dbReference>
<comment type="caution">
    <text evidence="4">The sequence shown here is derived from an EMBL/GenBank/DDBJ whole genome shotgun (WGS) entry which is preliminary data.</text>
</comment>
<accession>A0A225MCI0</accession>
<dbReference type="Pfam" id="PF13549">
    <property type="entry name" value="ATP-grasp_5"/>
    <property type="match status" value="1"/>
</dbReference>
<sequence>MTETSKPSDASPSDTRTLDALLHAGSIAVVGASSDPRKIGGRPIAYMLANGYAGRLFPINPRQTEVQGLPAHASLAAVGEPVDQIIVAVAGPQVEAVVDEAIAQRARSIVVLSSGFGEIDEAGRQTQERIAARCMEAGVTLVGPNCIGVFNARRAMFSTFMSALEHRVLPAGDVAIVTQSGAIGSYLYGLAGDRGVRFSHFIATGNEAGLDVADSIAWLAHDPDTRVIMAYIEGCSDGQRLRRALLAARNQRKPVIVLKVGASEQGARAAASHTGLLAGADAVYDAVFEQCNALRVASLEEMADAAYACSVSALPASNRVGVITPSGGVGVIVADAAAQCGLTLPALPESVQRDIKSVVPFASAANPVDTTAQTLGDRTLFNRIMRLLFTCQGMDSIVSFNANLGQSEAEFGKIKHELFALRKENPGQVVAFCSRVLPSVAEELEAHGIMVFDDPGRATRVIGAMAKLAAGYAAAVPAARHQGRQAPALPAAGPMTEYEAAEALAAYGIPFVPQAVAHTAEEAARAAEQLGYPLVMKILSPDIAHKSDVGGVQLRLADEAAVRQAWDSMMDRIPARCPGARIDGVLLSPMLQDGVEVVLGVTRDPVFGPIAMFGLGGVFVEVLKDVTFRPAPLTLDDARQMIREVRALPLLQGVRGGAAVDLEAIAQALAALSAFAVDCGDTLESVEINPFIARASGGMAVDALIARRAAGA</sequence>
<evidence type="ECO:0000313" key="5">
    <source>
        <dbReference type="Proteomes" id="UP000214603"/>
    </source>
</evidence>
<dbReference type="Pfam" id="PF13380">
    <property type="entry name" value="CoA_binding_2"/>
    <property type="match status" value="1"/>
</dbReference>
<keyword evidence="5" id="KW-1185">Reference proteome</keyword>
<evidence type="ECO:0000256" key="1">
    <source>
        <dbReference type="ARBA" id="ARBA00060888"/>
    </source>
</evidence>
<dbReference type="Gene3D" id="3.40.50.261">
    <property type="entry name" value="Succinyl-CoA synthetase domains"/>
    <property type="match status" value="2"/>
</dbReference>